<evidence type="ECO:0000256" key="2">
    <source>
        <dbReference type="SAM" id="MobiDB-lite"/>
    </source>
</evidence>
<dbReference type="SMART" id="SM01017">
    <property type="entry name" value="Arrestin_C"/>
    <property type="match status" value="1"/>
</dbReference>
<dbReference type="Proteomes" id="UP001177023">
    <property type="component" value="Unassembled WGS sequence"/>
</dbReference>
<comment type="caution">
    <text evidence="4">The sequence shown here is derived from an EMBL/GenBank/DDBJ whole genome shotgun (WGS) entry which is preliminary data.</text>
</comment>
<dbReference type="InterPro" id="IPR011021">
    <property type="entry name" value="Arrestin-like_N"/>
</dbReference>
<accession>A0AA36G2X6</accession>
<dbReference type="InterPro" id="IPR011022">
    <property type="entry name" value="Arrestin_C-like"/>
</dbReference>
<dbReference type="Pfam" id="PF02752">
    <property type="entry name" value="Arrestin_C"/>
    <property type="match status" value="1"/>
</dbReference>
<dbReference type="InterPro" id="IPR014752">
    <property type="entry name" value="Arrestin-like_C"/>
</dbReference>
<organism evidence="4 5">
    <name type="scientific">Mesorhabditis spiculigera</name>
    <dbReference type="NCBI Taxonomy" id="96644"/>
    <lineage>
        <taxon>Eukaryota</taxon>
        <taxon>Metazoa</taxon>
        <taxon>Ecdysozoa</taxon>
        <taxon>Nematoda</taxon>
        <taxon>Chromadorea</taxon>
        <taxon>Rhabditida</taxon>
        <taxon>Rhabditina</taxon>
        <taxon>Rhabditomorpha</taxon>
        <taxon>Rhabditoidea</taxon>
        <taxon>Rhabditidae</taxon>
        <taxon>Mesorhabditinae</taxon>
        <taxon>Mesorhabditis</taxon>
    </lineage>
</organism>
<evidence type="ECO:0000256" key="1">
    <source>
        <dbReference type="ARBA" id="ARBA00005298"/>
    </source>
</evidence>
<protein>
    <recommendedName>
        <fullName evidence="3">Arrestin C-terminal-like domain-containing protein</fullName>
    </recommendedName>
</protein>
<dbReference type="SUPFAM" id="SSF81296">
    <property type="entry name" value="E set domains"/>
    <property type="match status" value="2"/>
</dbReference>
<dbReference type="GO" id="GO:0005737">
    <property type="term" value="C:cytoplasm"/>
    <property type="evidence" value="ECO:0007669"/>
    <property type="project" value="TreeGrafter"/>
</dbReference>
<dbReference type="GO" id="GO:0015031">
    <property type="term" value="P:protein transport"/>
    <property type="evidence" value="ECO:0007669"/>
    <property type="project" value="TreeGrafter"/>
</dbReference>
<gene>
    <name evidence="4" type="ORF">MSPICULIGERA_LOCUS14537</name>
</gene>
<dbReference type="PANTHER" id="PTHR11188">
    <property type="entry name" value="ARRESTIN DOMAIN CONTAINING PROTEIN"/>
    <property type="match status" value="1"/>
</dbReference>
<reference evidence="4" key="1">
    <citation type="submission" date="2023-06" db="EMBL/GenBank/DDBJ databases">
        <authorList>
            <person name="Delattre M."/>
        </authorList>
    </citation>
    <scope>NUCLEOTIDE SEQUENCE</scope>
    <source>
        <strain evidence="4">AF72</strain>
    </source>
</reference>
<keyword evidence="5" id="KW-1185">Reference proteome</keyword>
<dbReference type="PANTHER" id="PTHR11188:SF83">
    <property type="entry name" value="ARRESTIN C-TERMINAL-LIKE DOMAIN-CONTAINING PROTEIN"/>
    <property type="match status" value="1"/>
</dbReference>
<dbReference type="EMBL" id="CATQJA010002643">
    <property type="protein sequence ID" value="CAJ0576241.1"/>
    <property type="molecule type" value="Genomic_DNA"/>
</dbReference>
<feature type="non-terminal residue" evidence="4">
    <location>
        <position position="1"/>
    </location>
</feature>
<feature type="region of interest" description="Disordered" evidence="2">
    <location>
        <begin position="401"/>
        <end position="452"/>
    </location>
</feature>
<sequence>MLNTPEPSKPETSTLTDFCIEFQKPEPCYVWGDSIKGKVIMKTQPQTQLDVISVKLLICGFNKHKARQKERYILNGPVTYYDGKKEIPFQETLPPDLATSVETKIGAIAYYLKATLLYKSKDGYDTNVHAVRGFTVIEDCDLNLMPKIWFEERSQVVHRKFGLFSCTECFCSGEYVNITGRIENKSDKRVEKVSAIIQQRAQIKDGDSDKGSADTDVVEVFEESLALFVDPGVVLKIEKNMPIPVLPPSTPPDDNLLNRAAKRRISIGPLRSRTSQLSLNLSQLNPARPLTISYTIAFRVKCVGVDNLEICWPIVIGSIPLAETTENNDPHHTTPFFKQCKHDRPSEVLNVASINNIGKTRISYINKYPFFSDLKTSSKQGKKISLWANTVRMETKWLSAAREQQRRDNTEKKRVNFSDVPEFDGKKGHEEKAGGSVDDLSGVMPNMPYGAG</sequence>
<evidence type="ECO:0000313" key="4">
    <source>
        <dbReference type="EMBL" id="CAJ0576241.1"/>
    </source>
</evidence>
<feature type="compositionally biased region" description="Basic and acidic residues" evidence="2">
    <location>
        <begin position="423"/>
        <end position="433"/>
    </location>
</feature>
<dbReference type="AlphaFoldDB" id="A0AA36G2X6"/>
<dbReference type="InterPro" id="IPR050357">
    <property type="entry name" value="Arrestin_domain-protein"/>
</dbReference>
<name>A0AA36G2X6_9BILA</name>
<proteinExistence type="inferred from homology"/>
<dbReference type="Pfam" id="PF00339">
    <property type="entry name" value="Arrestin_N"/>
    <property type="match status" value="1"/>
</dbReference>
<comment type="similarity">
    <text evidence="1">Belongs to the arrestin family.</text>
</comment>
<feature type="domain" description="Arrestin C-terminal-like" evidence="3">
    <location>
        <begin position="160"/>
        <end position="321"/>
    </location>
</feature>
<dbReference type="Gene3D" id="2.60.40.640">
    <property type="match status" value="2"/>
</dbReference>
<dbReference type="InterPro" id="IPR014756">
    <property type="entry name" value="Ig_E-set"/>
</dbReference>
<evidence type="ECO:0000313" key="5">
    <source>
        <dbReference type="Proteomes" id="UP001177023"/>
    </source>
</evidence>
<evidence type="ECO:0000259" key="3">
    <source>
        <dbReference type="SMART" id="SM01017"/>
    </source>
</evidence>
<feature type="compositionally biased region" description="Basic and acidic residues" evidence="2">
    <location>
        <begin position="403"/>
        <end position="416"/>
    </location>
</feature>